<dbReference type="HOGENOM" id="CLU_002689_0_0_1"/>
<dbReference type="PANTHER" id="PTHR15742">
    <property type="entry name" value="GIRDIN"/>
    <property type="match status" value="1"/>
</dbReference>
<dbReference type="CTD" id="181360"/>
<evidence type="ECO:0000313" key="3">
    <source>
        <dbReference type="EMBL" id="CBJ25077.1"/>
    </source>
</evidence>
<evidence type="ECO:0000313" key="4">
    <source>
        <dbReference type="Proteomes" id="UP000001940"/>
    </source>
</evidence>
<evidence type="ECO:0000256" key="2">
    <source>
        <dbReference type="SAM" id="MobiDB-lite"/>
    </source>
</evidence>
<dbReference type="Bgee" id="WBGene00044079">
    <property type="expression patterns" value="Expressed in larva and 3 other cell types or tissues"/>
</dbReference>
<dbReference type="AlphaFoldDB" id="D3KFT0"/>
<dbReference type="OrthoDB" id="10036174at2759"/>
<dbReference type="InterPro" id="IPR049885">
    <property type="entry name" value="MTCL1-3"/>
</dbReference>
<protein>
    <submittedName>
        <fullName evidence="3">Girdin</fullName>
    </submittedName>
</protein>
<accession>D3KFT0</accession>
<reference evidence="3 4" key="1">
    <citation type="journal article" date="1998" name="Science">
        <title>Genome sequence of the nematode C. elegans: a platform for investigating biology.</title>
        <authorList>
            <consortium name="The C. elegans sequencing consortium"/>
            <person name="Sulson J.E."/>
            <person name="Waterston R."/>
        </authorList>
    </citation>
    <scope>NUCLEOTIDE SEQUENCE [LARGE SCALE GENOMIC DNA]</scope>
    <source>
        <strain evidence="3 4">Bristol N2</strain>
    </source>
</reference>
<dbReference type="ExpressionAtlas" id="D3KFT0">
    <property type="expression patterns" value="baseline and differential"/>
</dbReference>
<feature type="coiled-coil region" evidence="1">
    <location>
        <begin position="1"/>
        <end position="46"/>
    </location>
</feature>
<feature type="region of interest" description="Disordered" evidence="2">
    <location>
        <begin position="334"/>
        <end position="413"/>
    </location>
</feature>
<sequence length="413" mass="46685">MDRLNDKITEITAEKNRQKNEAQKTIRVLSEQIKVLEIEQKNLSQNKDSQQVVKEMIESERERLQQIVHLNELQKLTRKYRLSSIIDQLAYVSEATRKTSREAEPDGIRYIINQLTVLRDDEAANNLNPDERAGSVLGEKASNGYAPSISECGEGTYDNISQSSFSIRSVNSAPLRHAYSTESSNGFDKYGRPMRRGLYHEPSSSNNLSVPGRKTSNDEYSMSRAASFDNRSQFSEDEVTEDGRSSRPNSTGANILYRVRREELARGGQPSVKLMAKAFEAIDEPRTDKRGFFGIRKSRSVETTQNGKHSKFEEAANSALMHSLGQVEEGVSSNYATLPRGGRNPFKNMGSRLVERVRRSLSRSSRQSRDSDREDEIEVQVYKKPEKPISSPKKTKKKSAESKARKNSSNIFT</sequence>
<dbReference type="Proteomes" id="UP000001940">
    <property type="component" value="Chromosome X"/>
</dbReference>
<keyword evidence="4" id="KW-1185">Reference proteome</keyword>
<keyword evidence="1" id="KW-0175">Coiled coil</keyword>
<proteinExistence type="predicted"/>
<name>D3KFT0_CAEEL</name>
<evidence type="ECO:0000313" key="5">
    <source>
        <dbReference type="WormBase" id="C34E11.3d"/>
    </source>
</evidence>
<dbReference type="SMR" id="D3KFT0"/>
<dbReference type="WormBase" id="C34E11.3d">
    <property type="protein sequence ID" value="CE44490"/>
    <property type="gene ID" value="WBGene00044079"/>
    <property type="gene designation" value="mtcl-1"/>
</dbReference>
<feature type="region of interest" description="Disordered" evidence="2">
    <location>
        <begin position="179"/>
        <end position="253"/>
    </location>
</feature>
<evidence type="ECO:0000256" key="1">
    <source>
        <dbReference type="SAM" id="Coils"/>
    </source>
</evidence>
<gene>
    <name evidence="3 5" type="primary">mtcl-1</name>
    <name evidence="5" type="synonym">tag-241</name>
    <name evidence="5" type="ORF">C34E11.3</name>
    <name evidence="3" type="ORF">CELE_C34E11.3</name>
</gene>
<dbReference type="PANTHER" id="PTHR15742:SF5">
    <property type="entry name" value="GIRDIN"/>
    <property type="match status" value="1"/>
</dbReference>
<organism evidence="3 4">
    <name type="scientific">Caenorhabditis elegans</name>
    <dbReference type="NCBI Taxonomy" id="6239"/>
    <lineage>
        <taxon>Eukaryota</taxon>
        <taxon>Metazoa</taxon>
        <taxon>Ecdysozoa</taxon>
        <taxon>Nematoda</taxon>
        <taxon>Chromadorea</taxon>
        <taxon>Rhabditida</taxon>
        <taxon>Rhabditina</taxon>
        <taxon>Rhabditomorpha</taxon>
        <taxon>Rhabditoidea</taxon>
        <taxon>Rhabditidae</taxon>
        <taxon>Peloderinae</taxon>
        <taxon>Caenorhabditis</taxon>
    </lineage>
</organism>
<dbReference type="EMBL" id="BX284606">
    <property type="protein sequence ID" value="CBJ25077.1"/>
    <property type="molecule type" value="Genomic_DNA"/>
</dbReference>
<dbReference type="GeneID" id="181360"/>
<dbReference type="AGR" id="WB:WBGene00044079"/>
<dbReference type="RefSeq" id="NP_001379513.1">
    <property type="nucleotide sequence ID" value="NM_001392853.1"/>
</dbReference>